<keyword evidence="3" id="KW-1185">Reference proteome</keyword>
<comment type="caution">
    <text evidence="2">The sequence shown here is derived from an EMBL/GenBank/DDBJ whole genome shotgun (WGS) entry which is preliminary data.</text>
</comment>
<organism evidence="2 3">
    <name type="scientific">Cirrhinus molitorella</name>
    <name type="common">mud carp</name>
    <dbReference type="NCBI Taxonomy" id="172907"/>
    <lineage>
        <taxon>Eukaryota</taxon>
        <taxon>Metazoa</taxon>
        <taxon>Chordata</taxon>
        <taxon>Craniata</taxon>
        <taxon>Vertebrata</taxon>
        <taxon>Euteleostomi</taxon>
        <taxon>Actinopterygii</taxon>
        <taxon>Neopterygii</taxon>
        <taxon>Teleostei</taxon>
        <taxon>Ostariophysi</taxon>
        <taxon>Cypriniformes</taxon>
        <taxon>Cyprinidae</taxon>
        <taxon>Labeoninae</taxon>
        <taxon>Labeonini</taxon>
        <taxon>Cirrhinus</taxon>
    </lineage>
</organism>
<dbReference type="InterPro" id="IPR012337">
    <property type="entry name" value="RNaseH-like_sf"/>
</dbReference>
<protein>
    <recommendedName>
        <fullName evidence="4">Integrase catalytic domain-containing protein</fullName>
    </recommendedName>
</protein>
<reference evidence="2 3" key="1">
    <citation type="submission" date="2023-09" db="EMBL/GenBank/DDBJ databases">
        <authorList>
            <person name="Wang M."/>
        </authorList>
    </citation>
    <scope>NUCLEOTIDE SEQUENCE [LARGE SCALE GENOMIC DNA]</scope>
    <source>
        <strain evidence="2">GT-2023</strain>
        <tissue evidence="2">Liver</tissue>
    </source>
</reference>
<dbReference type="Gene3D" id="3.30.420.10">
    <property type="entry name" value="Ribonuclease H-like superfamily/Ribonuclease H"/>
    <property type="match status" value="1"/>
</dbReference>
<dbReference type="EMBL" id="JAYMGO010000018">
    <property type="protein sequence ID" value="KAL1256482.1"/>
    <property type="molecule type" value="Genomic_DNA"/>
</dbReference>
<dbReference type="PANTHER" id="PTHR37984">
    <property type="entry name" value="PROTEIN CBG26694"/>
    <property type="match status" value="1"/>
</dbReference>
<evidence type="ECO:0008006" key="4">
    <source>
        <dbReference type="Google" id="ProtNLM"/>
    </source>
</evidence>
<proteinExistence type="predicted"/>
<feature type="region of interest" description="Disordered" evidence="1">
    <location>
        <begin position="113"/>
        <end position="142"/>
    </location>
</feature>
<evidence type="ECO:0000313" key="2">
    <source>
        <dbReference type="EMBL" id="KAL1256482.1"/>
    </source>
</evidence>
<dbReference type="InterPro" id="IPR050951">
    <property type="entry name" value="Retrovirus_Pol_polyprotein"/>
</dbReference>
<dbReference type="Proteomes" id="UP001558613">
    <property type="component" value="Unassembled WGS sequence"/>
</dbReference>
<sequence>MRTTPYHPSGNPVERFNRTLLEMLGTLQEEDKARWKDFVQPLVHAYNCTKNNTTSFSLYQLMFGHQRRLSVDIAFELNPEGNTKVSHSKYDGPERVLHRDLLLPCGFLPSTVKDVPSQKSRSRQKSDNSPLPEGSDAEDNDKLFEMEDEVEYYSIYDQPYFELQSIQPNLEKDSRMVQEEARPKQRCQDGISDDQHVQMVNKSVLEDQVARTSFDVPILNPDAPVFEPQYVEGDGKCEVSRA</sequence>
<accession>A0ABR3LXX5</accession>
<name>A0ABR3LXX5_9TELE</name>
<dbReference type="SUPFAM" id="SSF53098">
    <property type="entry name" value="Ribonuclease H-like"/>
    <property type="match status" value="1"/>
</dbReference>
<evidence type="ECO:0000256" key="1">
    <source>
        <dbReference type="SAM" id="MobiDB-lite"/>
    </source>
</evidence>
<evidence type="ECO:0000313" key="3">
    <source>
        <dbReference type="Proteomes" id="UP001558613"/>
    </source>
</evidence>
<dbReference type="InterPro" id="IPR036397">
    <property type="entry name" value="RNaseH_sf"/>
</dbReference>
<dbReference type="PANTHER" id="PTHR37984:SF15">
    <property type="entry name" value="INTEGRASE CATALYTIC DOMAIN-CONTAINING PROTEIN"/>
    <property type="match status" value="1"/>
</dbReference>
<gene>
    <name evidence="2" type="ORF">QQF64_012027</name>
</gene>